<evidence type="ECO:0000259" key="1">
    <source>
        <dbReference type="SMART" id="SM00089"/>
    </source>
</evidence>
<dbReference type="Pfam" id="PF18911">
    <property type="entry name" value="PKD_4"/>
    <property type="match status" value="2"/>
</dbReference>
<evidence type="ECO:0000313" key="3">
    <source>
        <dbReference type="Proteomes" id="UP001596297"/>
    </source>
</evidence>
<comment type="caution">
    <text evidence="2">The sequence shown here is derived from an EMBL/GenBank/DDBJ whole genome shotgun (WGS) entry which is preliminary data.</text>
</comment>
<dbReference type="CDD" id="cd00146">
    <property type="entry name" value="PKD"/>
    <property type="match status" value="1"/>
</dbReference>
<dbReference type="InterPro" id="IPR013783">
    <property type="entry name" value="Ig-like_fold"/>
</dbReference>
<dbReference type="InterPro" id="IPR022409">
    <property type="entry name" value="PKD/Chitinase_dom"/>
</dbReference>
<dbReference type="EMBL" id="JBHSWD010000001">
    <property type="protein sequence ID" value="MFC6592428.1"/>
    <property type="molecule type" value="Genomic_DNA"/>
</dbReference>
<reference evidence="3" key="1">
    <citation type="journal article" date="2019" name="Int. J. Syst. Evol. Microbiol.">
        <title>The Global Catalogue of Microorganisms (GCM) 10K type strain sequencing project: providing services to taxonomists for standard genome sequencing and annotation.</title>
        <authorList>
            <consortium name="The Broad Institute Genomics Platform"/>
            <consortium name="The Broad Institute Genome Sequencing Center for Infectious Disease"/>
            <person name="Wu L."/>
            <person name="Ma J."/>
        </authorList>
    </citation>
    <scope>NUCLEOTIDE SEQUENCE [LARGE SCALE GENOMIC DNA]</scope>
    <source>
        <strain evidence="3">CGMCC 1.15772</strain>
    </source>
</reference>
<accession>A0ABW1YEI0</accession>
<sequence>MPKTVNPNPAWTDTLDVPVPHETMDADDVAVPDTRLLANDKWLRKEFGARLDALERAVWPTSLNVGLTATETDAARHVWRFDYALSTNRGTVTAARLNFGDGSQEVTLSNPGAPGSLTHDYPDTGGTYTATLTATTSEGVTQAAQRRVTVAAPVGTVTASLNVELVSGMTYRFTPTYSTSAGQVTGATLNFGDGSQAVGVSGPVTHSYPEAAESKTYTATLTVTQSSGPAKSVTQMVTVQAAATDPGGSPDPAPTPTPISMTSVTPYSLVGGQSTSGNGSGYKPIPGNRLSNLHGMTDADPEDPRYGIVHGWQAGAGQGLPAALRMTYEVESDPDSGSKYYSWETWVLGFEVQNPPATGQVNLLLDIGADAYEPAQQLFVEYGGSGAPFDSASGKMLWTDSEVLAFGGTAENLAGTTVIAQLDAARLATGGGKVLLSLSRAGQVSRIRLEPA</sequence>
<keyword evidence="3" id="KW-1185">Reference proteome</keyword>
<organism evidence="2 3">
    <name type="scientific">Deinococcus lacus</name>
    <dbReference type="NCBI Taxonomy" id="392561"/>
    <lineage>
        <taxon>Bacteria</taxon>
        <taxon>Thermotogati</taxon>
        <taxon>Deinococcota</taxon>
        <taxon>Deinococci</taxon>
        <taxon>Deinococcales</taxon>
        <taxon>Deinococcaceae</taxon>
        <taxon>Deinococcus</taxon>
    </lineage>
</organism>
<dbReference type="Gene3D" id="2.60.40.10">
    <property type="entry name" value="Immunoglobulins"/>
    <property type="match status" value="2"/>
</dbReference>
<dbReference type="SUPFAM" id="SSF49299">
    <property type="entry name" value="PKD domain"/>
    <property type="match status" value="2"/>
</dbReference>
<proteinExistence type="predicted"/>
<evidence type="ECO:0000313" key="2">
    <source>
        <dbReference type="EMBL" id="MFC6592428.1"/>
    </source>
</evidence>
<feature type="domain" description="PKD/Chitinase" evidence="1">
    <location>
        <begin position="154"/>
        <end position="244"/>
    </location>
</feature>
<dbReference type="Proteomes" id="UP001596297">
    <property type="component" value="Unassembled WGS sequence"/>
</dbReference>
<dbReference type="RefSeq" id="WP_380083456.1">
    <property type="nucleotide sequence ID" value="NZ_JBHSWD010000001.1"/>
</dbReference>
<feature type="domain" description="PKD/Chitinase" evidence="1">
    <location>
        <begin position="62"/>
        <end position="153"/>
    </location>
</feature>
<name>A0ABW1YEI0_9DEIO</name>
<protein>
    <submittedName>
        <fullName evidence="2">PKD domain-containing protein</fullName>
    </submittedName>
</protein>
<gene>
    <name evidence="2" type="ORF">ACFP81_10755</name>
</gene>
<dbReference type="SMART" id="SM00089">
    <property type="entry name" value="PKD"/>
    <property type="match status" value="2"/>
</dbReference>
<dbReference type="InterPro" id="IPR000601">
    <property type="entry name" value="PKD_dom"/>
</dbReference>
<dbReference type="InterPro" id="IPR035986">
    <property type="entry name" value="PKD_dom_sf"/>
</dbReference>